<gene>
    <name evidence="2" type="ORF">JFY56_13525</name>
</gene>
<evidence type="ECO:0000313" key="2">
    <source>
        <dbReference type="EMBL" id="MBO3276249.1"/>
    </source>
</evidence>
<keyword evidence="1" id="KW-0812">Transmembrane</keyword>
<keyword evidence="1" id="KW-1133">Transmembrane helix</keyword>
<feature type="transmembrane region" description="Helical" evidence="1">
    <location>
        <begin position="119"/>
        <end position="138"/>
    </location>
</feature>
<name>A0ABS3TRF9_9PSED</name>
<accession>A0ABS3TRF9</accession>
<keyword evidence="1" id="KW-0472">Membrane</keyword>
<feature type="transmembrane region" description="Helical" evidence="1">
    <location>
        <begin position="144"/>
        <end position="160"/>
    </location>
</feature>
<reference evidence="2 3" key="1">
    <citation type="submission" date="2020-12" db="EMBL/GenBank/DDBJ databases">
        <title>Pseudomonas schmalbachii sp. nov. isolated from millipede gut.</title>
        <authorList>
            <person name="Shelomi M."/>
        </authorList>
    </citation>
    <scope>NUCLEOTIDE SEQUENCE [LARGE SCALE GENOMIC DNA]</scope>
    <source>
        <strain evidence="2 3">Milli4</strain>
    </source>
</reference>
<sequence>MLAGDEDYVMRLAELADVNLIEAIKDDSDKRRTVSKFSQPHSILSATVGNTMTSKNTMANNLTAAYANKKTEKLIALLSCKLSVGARSAIEGVLLERNFTTEQIKAAERAHSIRGFKWWPLWGGIGLGMSLFWINYGWDHGQPVFLVLALFYSVFCVGVLQFNKWCFLITTVLSLNPLMWIINGIYLKRRWSHPRCNCGEV</sequence>
<proteinExistence type="predicted"/>
<dbReference type="RefSeq" id="WP_208314263.1">
    <property type="nucleotide sequence ID" value="NZ_JAELYA010000004.1"/>
</dbReference>
<evidence type="ECO:0000313" key="3">
    <source>
        <dbReference type="Proteomes" id="UP000669060"/>
    </source>
</evidence>
<comment type="caution">
    <text evidence="2">The sequence shown here is derived from an EMBL/GenBank/DDBJ whole genome shotgun (WGS) entry which is preliminary data.</text>
</comment>
<evidence type="ECO:0000256" key="1">
    <source>
        <dbReference type="SAM" id="Phobius"/>
    </source>
</evidence>
<dbReference type="Proteomes" id="UP000669060">
    <property type="component" value="Unassembled WGS sequence"/>
</dbReference>
<organism evidence="2 3">
    <name type="scientific">Pseudomonas schmalbachii</name>
    <dbReference type="NCBI Taxonomy" id="2816993"/>
    <lineage>
        <taxon>Bacteria</taxon>
        <taxon>Pseudomonadati</taxon>
        <taxon>Pseudomonadota</taxon>
        <taxon>Gammaproteobacteria</taxon>
        <taxon>Pseudomonadales</taxon>
        <taxon>Pseudomonadaceae</taxon>
        <taxon>Pseudomonas</taxon>
    </lineage>
</organism>
<protein>
    <submittedName>
        <fullName evidence="2">Uncharacterized protein</fullName>
    </submittedName>
</protein>
<feature type="transmembrane region" description="Helical" evidence="1">
    <location>
        <begin position="167"/>
        <end position="187"/>
    </location>
</feature>
<keyword evidence="3" id="KW-1185">Reference proteome</keyword>
<dbReference type="EMBL" id="JAELYA010000004">
    <property type="protein sequence ID" value="MBO3276249.1"/>
    <property type="molecule type" value="Genomic_DNA"/>
</dbReference>